<feature type="region of interest" description="Disordered" evidence="2">
    <location>
        <begin position="241"/>
        <end position="276"/>
    </location>
</feature>
<comment type="caution">
    <text evidence="4">The sequence shown here is derived from an EMBL/GenBank/DDBJ whole genome shotgun (WGS) entry which is preliminary data.</text>
</comment>
<dbReference type="Gene3D" id="3.30.2350.10">
    <property type="entry name" value="Pseudouridine synthase"/>
    <property type="match status" value="2"/>
</dbReference>
<sequence>MTVMQVMEKLDILRHDANYILVNKPPDIKINSNEESEITIETILKQRGIRCRDADSPKHLRHSYYWVHRLDYATSGVLCVGLTKQAARVAQRAFEERKVKKCYVALVRGHVDFEKILQRRDDQDVSMCVRSVSRPCLDIYAGLVRDRTTDFPFLFTTAPYNDVTNKLLRDSLDKVLPGDSSDKVLLSDSSDMVLPGDSSDKVLSGDSSDKVLLSDSSDKVLLSDSADKVLLSDSSDKMLLSDSSDKVLSGDSSDKVLLSGSSDKVPPADSSNKVLQGDSSDKVLSALTQVYILETGYYDEEKASKLLLVPQTGRSHQLRVHCKYIGHTIVGDYTYSNRADVRPHRMMLHSLSLTIPMQPLSENVCITAPDPFTTDSKWCPQKVHVTTEQLVSQLTL</sequence>
<dbReference type="GO" id="GO:0000455">
    <property type="term" value="P:enzyme-directed rRNA pseudouridine synthesis"/>
    <property type="evidence" value="ECO:0007669"/>
    <property type="project" value="TreeGrafter"/>
</dbReference>
<protein>
    <recommendedName>
        <fullName evidence="3">Pseudouridine synthase RsuA/RluA-like domain-containing protein</fullName>
    </recommendedName>
</protein>
<name>A0A7J7JXU8_BUGNE</name>
<dbReference type="InterPro" id="IPR011049">
    <property type="entry name" value="Serralysin-like_metalloprot_C"/>
</dbReference>
<dbReference type="SUPFAM" id="SSF55120">
    <property type="entry name" value="Pseudouridine synthase"/>
    <property type="match status" value="1"/>
</dbReference>
<comment type="similarity">
    <text evidence="1">Belongs to the pseudouridine synthase RluA family.</text>
</comment>
<dbReference type="PANTHER" id="PTHR21600:SF87">
    <property type="entry name" value="RNA PSEUDOURIDYLATE SYNTHASE DOMAIN-CONTAINING PROTEIN 1"/>
    <property type="match status" value="1"/>
</dbReference>
<keyword evidence="5" id="KW-1185">Reference proteome</keyword>
<dbReference type="Proteomes" id="UP000593567">
    <property type="component" value="Unassembled WGS sequence"/>
</dbReference>
<dbReference type="PANTHER" id="PTHR21600">
    <property type="entry name" value="MITOCHONDRIAL RNA PSEUDOURIDINE SYNTHASE"/>
    <property type="match status" value="1"/>
</dbReference>
<dbReference type="Pfam" id="PF00849">
    <property type="entry name" value="PseudoU_synth_2"/>
    <property type="match status" value="1"/>
</dbReference>
<dbReference type="InterPro" id="IPR006145">
    <property type="entry name" value="PsdUridine_synth_RsuA/RluA"/>
</dbReference>
<organism evidence="4 5">
    <name type="scientific">Bugula neritina</name>
    <name type="common">Brown bryozoan</name>
    <name type="synonym">Sertularia neritina</name>
    <dbReference type="NCBI Taxonomy" id="10212"/>
    <lineage>
        <taxon>Eukaryota</taxon>
        <taxon>Metazoa</taxon>
        <taxon>Spiralia</taxon>
        <taxon>Lophotrochozoa</taxon>
        <taxon>Bryozoa</taxon>
        <taxon>Gymnolaemata</taxon>
        <taxon>Cheilostomatida</taxon>
        <taxon>Flustrina</taxon>
        <taxon>Buguloidea</taxon>
        <taxon>Bugulidae</taxon>
        <taxon>Bugula</taxon>
    </lineage>
</organism>
<evidence type="ECO:0000256" key="2">
    <source>
        <dbReference type="SAM" id="MobiDB-lite"/>
    </source>
</evidence>
<reference evidence="4" key="1">
    <citation type="submission" date="2020-06" db="EMBL/GenBank/DDBJ databases">
        <title>Draft genome of Bugula neritina, a colonial animal packing powerful symbionts and potential medicines.</title>
        <authorList>
            <person name="Rayko M."/>
        </authorList>
    </citation>
    <scope>NUCLEOTIDE SEQUENCE [LARGE SCALE GENOMIC DNA]</scope>
    <source>
        <strain evidence="4">Kwan_BN1</strain>
    </source>
</reference>
<feature type="region of interest" description="Disordered" evidence="2">
    <location>
        <begin position="187"/>
        <end position="209"/>
    </location>
</feature>
<accession>A0A7J7JXU8</accession>
<feature type="domain" description="Pseudouridine synthase RsuA/RluA-like" evidence="3">
    <location>
        <begin position="18"/>
        <end position="123"/>
    </location>
</feature>
<dbReference type="EMBL" id="VXIV02001696">
    <property type="protein sequence ID" value="KAF6030521.1"/>
    <property type="molecule type" value="Genomic_DNA"/>
</dbReference>
<evidence type="ECO:0000259" key="3">
    <source>
        <dbReference type="Pfam" id="PF00849"/>
    </source>
</evidence>
<proteinExistence type="inferred from homology"/>
<dbReference type="OrthoDB" id="418349at2759"/>
<dbReference type="GO" id="GO:0009982">
    <property type="term" value="F:pseudouridine synthase activity"/>
    <property type="evidence" value="ECO:0007669"/>
    <property type="project" value="InterPro"/>
</dbReference>
<feature type="compositionally biased region" description="Low complexity" evidence="2">
    <location>
        <begin position="241"/>
        <end position="251"/>
    </location>
</feature>
<dbReference type="GO" id="GO:0003723">
    <property type="term" value="F:RNA binding"/>
    <property type="evidence" value="ECO:0007669"/>
    <property type="project" value="InterPro"/>
</dbReference>
<dbReference type="SUPFAM" id="SSF51120">
    <property type="entry name" value="beta-Roll"/>
    <property type="match status" value="1"/>
</dbReference>
<gene>
    <name evidence="4" type="ORF">EB796_011172</name>
</gene>
<dbReference type="AlphaFoldDB" id="A0A7J7JXU8"/>
<dbReference type="InterPro" id="IPR050188">
    <property type="entry name" value="RluA_PseudoU_synthase"/>
</dbReference>
<evidence type="ECO:0000313" key="4">
    <source>
        <dbReference type="EMBL" id="KAF6030521.1"/>
    </source>
</evidence>
<dbReference type="CDD" id="cd02869">
    <property type="entry name" value="PseudoU_synth_RluA_like"/>
    <property type="match status" value="1"/>
</dbReference>
<evidence type="ECO:0000256" key="1">
    <source>
        <dbReference type="ARBA" id="ARBA00010876"/>
    </source>
</evidence>
<evidence type="ECO:0000313" key="5">
    <source>
        <dbReference type="Proteomes" id="UP000593567"/>
    </source>
</evidence>
<dbReference type="InterPro" id="IPR020103">
    <property type="entry name" value="PsdUridine_synth_cat_dom_sf"/>
</dbReference>